<reference evidence="2 3" key="1">
    <citation type="submission" date="2021-05" db="EMBL/GenBank/DDBJ databases">
        <title>Shewanella sp. JM162201.</title>
        <authorList>
            <person name="Xu S."/>
            <person name="Li A."/>
        </authorList>
    </citation>
    <scope>NUCLEOTIDE SEQUENCE [LARGE SCALE GENOMIC DNA]</scope>
    <source>
        <strain evidence="2 3">JM162201</strain>
    </source>
</reference>
<accession>A0ABS5UZE2</accession>
<dbReference type="Proteomes" id="UP001195903">
    <property type="component" value="Unassembled WGS sequence"/>
</dbReference>
<gene>
    <name evidence="2" type="ORF">KJI95_03230</name>
</gene>
<evidence type="ECO:0000256" key="1">
    <source>
        <dbReference type="SAM" id="SignalP"/>
    </source>
</evidence>
<keyword evidence="3" id="KW-1185">Reference proteome</keyword>
<sequence length="260" mass="28630">MRIASFSLLSLVCCSALALGEQPLSPQPYSDPAYVAKAFTAVVHGREYEQGSFVLSRWPGDIRYRVHQQVSDPQALALIEMHLAQLADISGRRFVKVEDGAALDIYLTRASAWRKLIGSVVGEKAAATVQGAVCLASFNAPAGKIERAQVFIPIDQARMQGKLVSCVVEELTQVMGLPNDSDAVFPSVFNDRSPEELLTPLDWLLLRLLYDDRLESGMSAAESAPKVSAILNDWQQDGTLQRARSEVLKGEIYRLLGRRR</sequence>
<dbReference type="Pfam" id="PF11150">
    <property type="entry name" value="DUF2927"/>
    <property type="match status" value="1"/>
</dbReference>
<proteinExistence type="predicted"/>
<dbReference type="EMBL" id="JAHEPS010000001">
    <property type="protein sequence ID" value="MBT1443535.1"/>
    <property type="molecule type" value="Genomic_DNA"/>
</dbReference>
<organism evidence="2 3">
    <name type="scientific">Shewanella jiangmenensis</name>
    <dbReference type="NCBI Taxonomy" id="2837387"/>
    <lineage>
        <taxon>Bacteria</taxon>
        <taxon>Pseudomonadati</taxon>
        <taxon>Pseudomonadota</taxon>
        <taxon>Gammaproteobacteria</taxon>
        <taxon>Alteromonadales</taxon>
        <taxon>Shewanellaceae</taxon>
        <taxon>Shewanella</taxon>
    </lineage>
</organism>
<dbReference type="RefSeq" id="WP_214505714.1">
    <property type="nucleotide sequence ID" value="NZ_JAHEPS010000001.1"/>
</dbReference>
<dbReference type="InterPro" id="IPR021323">
    <property type="entry name" value="DUF2927"/>
</dbReference>
<feature type="signal peptide" evidence="1">
    <location>
        <begin position="1"/>
        <end position="18"/>
    </location>
</feature>
<keyword evidence="1" id="KW-0732">Signal</keyword>
<evidence type="ECO:0000313" key="2">
    <source>
        <dbReference type="EMBL" id="MBT1443535.1"/>
    </source>
</evidence>
<name>A0ABS5UZE2_9GAMM</name>
<evidence type="ECO:0000313" key="3">
    <source>
        <dbReference type="Proteomes" id="UP001195903"/>
    </source>
</evidence>
<protein>
    <submittedName>
        <fullName evidence="2">DUF2927 domain-containing protein</fullName>
    </submittedName>
</protein>
<comment type="caution">
    <text evidence="2">The sequence shown here is derived from an EMBL/GenBank/DDBJ whole genome shotgun (WGS) entry which is preliminary data.</text>
</comment>
<feature type="chain" id="PRO_5045993180" evidence="1">
    <location>
        <begin position="19"/>
        <end position="260"/>
    </location>
</feature>